<accession>E8Q774</accession>
<dbReference type="AlphaFoldDB" id="E8Q774"/>
<keyword evidence="1" id="KW-0704">Schiff base</keyword>
<dbReference type="KEGG" id="bva:BVAF_515"/>
<reference evidence="2 3" key="1">
    <citation type="journal article" date="2010" name="BMC Genomics">
        <title>Unprecedented loss of ammonia assimilation capability in a urease-encoding bacterial mutualist.</title>
        <authorList>
            <person name="Williams L.E."/>
            <person name="Wernegreen J.J."/>
        </authorList>
    </citation>
    <scope>NUCLEOTIDE SEQUENCE [LARGE SCALE GENOMIC DNA]</scope>
    <source>
        <strain evidence="2 3">BVAF</strain>
    </source>
</reference>
<organism evidence="2 3">
    <name type="scientific">Blochmanniella vafra (strain BVAF)</name>
    <dbReference type="NCBI Taxonomy" id="859654"/>
    <lineage>
        <taxon>Bacteria</taxon>
        <taxon>Pseudomonadati</taxon>
        <taxon>Pseudomonadota</taxon>
        <taxon>Gammaproteobacteria</taxon>
        <taxon>Enterobacterales</taxon>
        <taxon>Enterobacteriaceae</taxon>
        <taxon>ant endosymbionts</taxon>
        <taxon>Candidatus Blochmanniella</taxon>
    </lineage>
</organism>
<evidence type="ECO:0000313" key="2">
    <source>
        <dbReference type="EMBL" id="ADV33898.1"/>
    </source>
</evidence>
<dbReference type="EMBL" id="CP002189">
    <property type="protein sequence ID" value="ADV33898.1"/>
    <property type="molecule type" value="Genomic_DNA"/>
</dbReference>
<sequence>MNQLDILKKIPMISSNTEIIEDIVLYKIQYTITHHLLLSVKSPLFTISAILFEDNLNYTHKLIHNPNKQVINASHKCTVNIRSKILKKITECISFPKINTTLFLKKHFSIQQAYKLIKIYQEKNTNTSLVLTKIKTTWKRIKSTKKLEKFKIKYIVTSLFFFTQTHSYTTNNLYLISPFIVYIDDWYNKNNLLKRHYINNDPNVKTLKKNYHFYKTHYNIITMEPNLHIFQQILTTISEYDYLILFLNFLKEILYKNLKSVEGQLSPCNLIILNCQNPFS</sequence>
<keyword evidence="3" id="KW-1185">Reference proteome</keyword>
<dbReference type="GO" id="GO:0005829">
    <property type="term" value="C:cytosol"/>
    <property type="evidence" value="ECO:0007669"/>
    <property type="project" value="TreeGrafter"/>
</dbReference>
<dbReference type="PANTHER" id="PTHR10683:SF16">
    <property type="entry name" value="TRANSALDOLASE A"/>
    <property type="match status" value="1"/>
</dbReference>
<proteinExistence type="predicted"/>
<dbReference type="PANTHER" id="PTHR10683">
    <property type="entry name" value="TRANSALDOLASE"/>
    <property type="match status" value="1"/>
</dbReference>
<gene>
    <name evidence="2" type="primary">tal</name>
    <name evidence="2" type="ordered locus">BVAF_515</name>
</gene>
<dbReference type="RefSeq" id="WP_013516823.1">
    <property type="nucleotide sequence ID" value="NC_014909.2"/>
</dbReference>
<dbReference type="SUPFAM" id="SSF51569">
    <property type="entry name" value="Aldolase"/>
    <property type="match status" value="1"/>
</dbReference>
<dbReference type="GO" id="GO:0005975">
    <property type="term" value="P:carbohydrate metabolic process"/>
    <property type="evidence" value="ECO:0007669"/>
    <property type="project" value="InterPro"/>
</dbReference>
<dbReference type="Proteomes" id="UP000007464">
    <property type="component" value="Chromosome"/>
</dbReference>
<dbReference type="InterPro" id="IPR001585">
    <property type="entry name" value="TAL/FSA"/>
</dbReference>
<protein>
    <submittedName>
        <fullName evidence="2">Transaldolase</fullName>
    </submittedName>
</protein>
<name>E8Q774_BLOVB</name>
<dbReference type="GO" id="GO:0004801">
    <property type="term" value="F:transaldolase activity"/>
    <property type="evidence" value="ECO:0007669"/>
    <property type="project" value="TreeGrafter"/>
</dbReference>
<dbReference type="InterPro" id="IPR013785">
    <property type="entry name" value="Aldolase_TIM"/>
</dbReference>
<evidence type="ECO:0000313" key="3">
    <source>
        <dbReference type="Proteomes" id="UP000007464"/>
    </source>
</evidence>
<dbReference type="Gene3D" id="3.20.20.70">
    <property type="entry name" value="Aldolase class I"/>
    <property type="match status" value="1"/>
</dbReference>
<dbReference type="STRING" id="859654.BVAF_515"/>
<dbReference type="Pfam" id="PF00923">
    <property type="entry name" value="TAL_FSA"/>
    <property type="match status" value="1"/>
</dbReference>
<evidence type="ECO:0000256" key="1">
    <source>
        <dbReference type="ARBA" id="ARBA00023270"/>
    </source>
</evidence>
<dbReference type="HOGENOM" id="CLU_992750_0_0_6"/>